<reference evidence="2 3" key="1">
    <citation type="journal article" date="2021" name="Elife">
        <title>Chloroplast acquisition without the gene transfer in kleptoplastic sea slugs, Plakobranchus ocellatus.</title>
        <authorList>
            <person name="Maeda T."/>
            <person name="Takahashi S."/>
            <person name="Yoshida T."/>
            <person name="Shimamura S."/>
            <person name="Takaki Y."/>
            <person name="Nagai Y."/>
            <person name="Toyoda A."/>
            <person name="Suzuki Y."/>
            <person name="Arimoto A."/>
            <person name="Ishii H."/>
            <person name="Satoh N."/>
            <person name="Nishiyama T."/>
            <person name="Hasebe M."/>
            <person name="Maruyama T."/>
            <person name="Minagawa J."/>
            <person name="Obokata J."/>
            <person name="Shigenobu S."/>
        </authorList>
    </citation>
    <scope>NUCLEOTIDE SEQUENCE [LARGE SCALE GENOMIC DNA]</scope>
</reference>
<proteinExistence type="predicted"/>
<comment type="caution">
    <text evidence="2">The sequence shown here is derived from an EMBL/GenBank/DDBJ whole genome shotgun (WGS) entry which is preliminary data.</text>
</comment>
<evidence type="ECO:0000313" key="2">
    <source>
        <dbReference type="EMBL" id="GFO39390.1"/>
    </source>
</evidence>
<keyword evidence="3" id="KW-1185">Reference proteome</keyword>
<keyword evidence="1" id="KW-0732">Signal</keyword>
<organism evidence="2 3">
    <name type="scientific">Plakobranchus ocellatus</name>
    <dbReference type="NCBI Taxonomy" id="259542"/>
    <lineage>
        <taxon>Eukaryota</taxon>
        <taxon>Metazoa</taxon>
        <taxon>Spiralia</taxon>
        <taxon>Lophotrochozoa</taxon>
        <taxon>Mollusca</taxon>
        <taxon>Gastropoda</taxon>
        <taxon>Heterobranchia</taxon>
        <taxon>Euthyneura</taxon>
        <taxon>Panpulmonata</taxon>
        <taxon>Sacoglossa</taxon>
        <taxon>Placobranchoidea</taxon>
        <taxon>Plakobranchidae</taxon>
        <taxon>Plakobranchus</taxon>
    </lineage>
</organism>
<sequence>MRYWHPVIFLTCSLLPVFKIVNGQTCQMVQVNDMRIPDSAMAPVFGIGPNLAFTLHRSAPARNYDYLLPATWPHMFLLPVGGSASPVPYLRCARARPPAKTEKRLSTPLWRRPC</sequence>
<evidence type="ECO:0000256" key="1">
    <source>
        <dbReference type="SAM" id="SignalP"/>
    </source>
</evidence>
<feature type="signal peptide" evidence="1">
    <location>
        <begin position="1"/>
        <end position="23"/>
    </location>
</feature>
<dbReference type="Proteomes" id="UP000735302">
    <property type="component" value="Unassembled WGS sequence"/>
</dbReference>
<gene>
    <name evidence="2" type="ORF">PoB_006589500</name>
</gene>
<accession>A0AAV4D5W3</accession>
<dbReference type="AlphaFoldDB" id="A0AAV4D5W3"/>
<name>A0AAV4D5W3_9GAST</name>
<protein>
    <submittedName>
        <fullName evidence="2">Uncharacterized protein</fullName>
    </submittedName>
</protein>
<dbReference type="EMBL" id="BLXT01007492">
    <property type="protein sequence ID" value="GFO39390.1"/>
    <property type="molecule type" value="Genomic_DNA"/>
</dbReference>
<feature type="chain" id="PRO_5043999801" evidence="1">
    <location>
        <begin position="24"/>
        <end position="114"/>
    </location>
</feature>
<evidence type="ECO:0000313" key="3">
    <source>
        <dbReference type="Proteomes" id="UP000735302"/>
    </source>
</evidence>